<evidence type="ECO:0000313" key="3">
    <source>
        <dbReference type="EMBL" id="HJG27488.1"/>
    </source>
</evidence>
<evidence type="ECO:0000259" key="2">
    <source>
        <dbReference type="Pfam" id="PF01370"/>
    </source>
</evidence>
<dbReference type="AlphaFoldDB" id="A0A921IKK4"/>
<dbReference type="EMBL" id="DYVE01000066">
    <property type="protein sequence ID" value="HJG27488.1"/>
    <property type="molecule type" value="Genomic_DNA"/>
</dbReference>
<comment type="similarity">
    <text evidence="1">Belongs to the NAD(P)-dependent epimerase/dehydratase family.</text>
</comment>
<dbReference type="Proteomes" id="UP000782880">
    <property type="component" value="Unassembled WGS sequence"/>
</dbReference>
<reference evidence="3" key="1">
    <citation type="journal article" date="2021" name="PeerJ">
        <title>Extensive microbial diversity within the chicken gut microbiome revealed by metagenomics and culture.</title>
        <authorList>
            <person name="Gilroy R."/>
            <person name="Ravi A."/>
            <person name="Getino M."/>
            <person name="Pursley I."/>
            <person name="Horton D.L."/>
            <person name="Alikhan N.F."/>
            <person name="Baker D."/>
            <person name="Gharbi K."/>
            <person name="Hall N."/>
            <person name="Watson M."/>
            <person name="Adriaenssens E.M."/>
            <person name="Foster-Nyarko E."/>
            <person name="Jarju S."/>
            <person name="Secka A."/>
            <person name="Antonio M."/>
            <person name="Oren A."/>
            <person name="Chaudhuri R.R."/>
            <person name="La Ragione R."/>
            <person name="Hildebrand F."/>
            <person name="Pallen M.J."/>
        </authorList>
    </citation>
    <scope>NUCLEOTIDE SEQUENCE</scope>
    <source>
        <strain evidence="3">ChiBcec21-2208</strain>
    </source>
</reference>
<dbReference type="SUPFAM" id="SSF51735">
    <property type="entry name" value="NAD(P)-binding Rossmann-fold domains"/>
    <property type="match status" value="1"/>
</dbReference>
<comment type="caution">
    <text evidence="3">The sequence shown here is derived from an EMBL/GenBank/DDBJ whole genome shotgun (WGS) entry which is preliminary data.</text>
</comment>
<accession>A0A921IKK4</accession>
<evidence type="ECO:0000256" key="1">
    <source>
        <dbReference type="ARBA" id="ARBA00007637"/>
    </source>
</evidence>
<dbReference type="PANTHER" id="PTHR43000">
    <property type="entry name" value="DTDP-D-GLUCOSE 4,6-DEHYDRATASE-RELATED"/>
    <property type="match status" value="1"/>
</dbReference>
<evidence type="ECO:0000313" key="4">
    <source>
        <dbReference type="Proteomes" id="UP000782880"/>
    </source>
</evidence>
<feature type="domain" description="NAD-dependent epimerase/dehydratase" evidence="2">
    <location>
        <begin position="10"/>
        <end position="234"/>
    </location>
</feature>
<proteinExistence type="inferred from homology"/>
<gene>
    <name evidence="3" type="ORF">K8V20_02415</name>
</gene>
<dbReference type="Gene3D" id="3.40.50.720">
    <property type="entry name" value="NAD(P)-binding Rossmann-like Domain"/>
    <property type="match status" value="1"/>
</dbReference>
<reference evidence="3" key="2">
    <citation type="submission" date="2021-09" db="EMBL/GenBank/DDBJ databases">
        <authorList>
            <person name="Gilroy R."/>
        </authorList>
    </citation>
    <scope>NUCLEOTIDE SEQUENCE</scope>
    <source>
        <strain evidence="3">ChiBcec21-2208</strain>
    </source>
</reference>
<dbReference type="InterPro" id="IPR036291">
    <property type="entry name" value="NAD(P)-bd_dom_sf"/>
</dbReference>
<protein>
    <submittedName>
        <fullName evidence="3">NAD(P)-dependent oxidoreductase</fullName>
    </submittedName>
</protein>
<dbReference type="InterPro" id="IPR001509">
    <property type="entry name" value="Epimerase_deHydtase"/>
</dbReference>
<dbReference type="Pfam" id="PF01370">
    <property type="entry name" value="Epimerase"/>
    <property type="match status" value="1"/>
</dbReference>
<name>A0A921IKK4_9FIRM</name>
<sequence>MVQRKICTAVVTGPTGTIGHALCRRLLAEGCTVYAVTHPGSKRADTLPKDEHLHVIFCDAADYAALPEQLAEPVDAFFHLAWAHTIGAGRNDMPAQIANIACTVAAVRAAAQMGCCVFVGAGSQAEYGRVEGLLRPDTPTRPENGYGMAKLCAGQMSRLECERLGLDHVWPRVLSVYGPYDGPSTMISSAIRTLLAGGCPALTEGIQQWDYLYADDAAEAFWRMAVHGCSGAVYPLGSGQALPLRRYMEQLRDAIDPALPLGLGQIPYGPRQVMHLQADLSALRQDTGFEPRTAFADGIRKTIEWIRKEQP</sequence>
<organism evidence="3 4">
    <name type="scientific">Subdoligranulum variabile</name>
    <dbReference type="NCBI Taxonomy" id="214851"/>
    <lineage>
        <taxon>Bacteria</taxon>
        <taxon>Bacillati</taxon>
        <taxon>Bacillota</taxon>
        <taxon>Clostridia</taxon>
        <taxon>Eubacteriales</taxon>
        <taxon>Oscillospiraceae</taxon>
        <taxon>Subdoligranulum</taxon>
    </lineage>
</organism>